<dbReference type="InterPro" id="IPR050237">
    <property type="entry name" value="ATP-dep_AMP-bd_enzyme"/>
</dbReference>
<dbReference type="Proteomes" id="UP000184512">
    <property type="component" value="Unassembled WGS sequence"/>
</dbReference>
<accession>A0A1M6MUW6</accession>
<dbReference type="InterPro" id="IPR000873">
    <property type="entry name" value="AMP-dep_synth/lig_dom"/>
</dbReference>
<dbReference type="PROSITE" id="PS00455">
    <property type="entry name" value="AMP_BINDING"/>
    <property type="match status" value="1"/>
</dbReference>
<dbReference type="OrthoDB" id="8445630at2"/>
<gene>
    <name evidence="3" type="ORF">SAMN02745244_03466</name>
</gene>
<dbReference type="InterPro" id="IPR042099">
    <property type="entry name" value="ANL_N_sf"/>
</dbReference>
<organism evidence="3 4">
    <name type="scientific">Tessaracoccus bendigoensis DSM 12906</name>
    <dbReference type="NCBI Taxonomy" id="1123357"/>
    <lineage>
        <taxon>Bacteria</taxon>
        <taxon>Bacillati</taxon>
        <taxon>Actinomycetota</taxon>
        <taxon>Actinomycetes</taxon>
        <taxon>Propionibacteriales</taxon>
        <taxon>Propionibacteriaceae</taxon>
        <taxon>Tessaracoccus</taxon>
    </lineage>
</organism>
<sequence>MNTAEHLIGQAEADATAIVDVDRSYTYAWLRGDVARRANLLRARGLAPGDRVALVGSNGSGWVSSYLAILAAGMVAVPMASTLPPDEVVARAEWVGAAATFLGGSECRQLRDRVTSWLPMTADSSIADEEPEFAEVATGQDAVLAFTSGTTGRPRVVRQTHDNLQANTESILGYLPLDRWERVLVVLPFSYVFGASLLHTHLKVGATLVLQPNAVFPQQIVERMSAQRCTGFAGVPSTFAILLRNSSFGTQRLPDLRLIQQAGGKLAPAMLRELIHAQPQARVFVMYGQTEATARLSHLPPEDLDRKLGSIGRGIPGVTLRVAGEGGRDVTPGEVGEILARGRNISPGYLDDEAETARRMPGGELHTGDMATVDSEGYIYVVDRREDFIKSWGLRIASQDVEAVASQLTELVAVAVVGVPDDAAGERVEMVAVKREGSSLTQEQVLAHCRGQLAKHMVPSVVHFVSLIPLNSNGKVSKSAVRDLCIALAADG</sequence>
<dbReference type="Pfam" id="PF13193">
    <property type="entry name" value="AMP-binding_C"/>
    <property type="match status" value="1"/>
</dbReference>
<dbReference type="InterPro" id="IPR025110">
    <property type="entry name" value="AMP-bd_C"/>
</dbReference>
<dbReference type="Pfam" id="PF00501">
    <property type="entry name" value="AMP-binding"/>
    <property type="match status" value="1"/>
</dbReference>
<dbReference type="PANTHER" id="PTHR43767:SF1">
    <property type="entry name" value="NONRIBOSOMAL PEPTIDE SYNTHASE PES1 (EUROFUNG)-RELATED"/>
    <property type="match status" value="1"/>
</dbReference>
<evidence type="ECO:0000259" key="2">
    <source>
        <dbReference type="Pfam" id="PF13193"/>
    </source>
</evidence>
<reference evidence="3 4" key="1">
    <citation type="submission" date="2016-11" db="EMBL/GenBank/DDBJ databases">
        <authorList>
            <person name="Jaros S."/>
            <person name="Januszkiewicz K."/>
            <person name="Wedrychowicz H."/>
        </authorList>
    </citation>
    <scope>NUCLEOTIDE SEQUENCE [LARGE SCALE GENOMIC DNA]</scope>
    <source>
        <strain evidence="3 4">DSM 12906</strain>
    </source>
</reference>
<dbReference type="GO" id="GO:0016878">
    <property type="term" value="F:acid-thiol ligase activity"/>
    <property type="evidence" value="ECO:0007669"/>
    <property type="project" value="UniProtKB-ARBA"/>
</dbReference>
<evidence type="ECO:0000259" key="1">
    <source>
        <dbReference type="Pfam" id="PF00501"/>
    </source>
</evidence>
<keyword evidence="4" id="KW-1185">Reference proteome</keyword>
<dbReference type="STRING" id="1123357.SAMN02745244_03466"/>
<dbReference type="PANTHER" id="PTHR43767">
    <property type="entry name" value="LONG-CHAIN-FATTY-ACID--COA LIGASE"/>
    <property type="match status" value="1"/>
</dbReference>
<dbReference type="InterPro" id="IPR045851">
    <property type="entry name" value="AMP-bd_C_sf"/>
</dbReference>
<dbReference type="InterPro" id="IPR020845">
    <property type="entry name" value="AMP-binding_CS"/>
</dbReference>
<dbReference type="SUPFAM" id="SSF56801">
    <property type="entry name" value="Acetyl-CoA synthetase-like"/>
    <property type="match status" value="1"/>
</dbReference>
<proteinExistence type="predicted"/>
<dbReference type="AlphaFoldDB" id="A0A1M6MUW6"/>
<dbReference type="RefSeq" id="WP_073190893.1">
    <property type="nucleotide sequence ID" value="NZ_FQZG01000097.1"/>
</dbReference>
<dbReference type="Gene3D" id="3.40.50.12780">
    <property type="entry name" value="N-terminal domain of ligase-like"/>
    <property type="match status" value="1"/>
</dbReference>
<evidence type="ECO:0000313" key="4">
    <source>
        <dbReference type="Proteomes" id="UP000184512"/>
    </source>
</evidence>
<protein>
    <submittedName>
        <fullName evidence="3">Acyl-CoA synthetase (AMP-forming)/AMP-acid ligase II</fullName>
    </submittedName>
</protein>
<keyword evidence="3" id="KW-0436">Ligase</keyword>
<feature type="domain" description="AMP-binding enzyme C-terminal" evidence="2">
    <location>
        <begin position="401"/>
        <end position="475"/>
    </location>
</feature>
<dbReference type="Gene3D" id="3.30.300.30">
    <property type="match status" value="1"/>
</dbReference>
<name>A0A1M6MUW6_9ACTN</name>
<evidence type="ECO:0000313" key="3">
    <source>
        <dbReference type="EMBL" id="SHJ87261.1"/>
    </source>
</evidence>
<feature type="domain" description="AMP-dependent synthetase/ligase" evidence="1">
    <location>
        <begin position="12"/>
        <end position="350"/>
    </location>
</feature>
<dbReference type="EMBL" id="FQZG01000097">
    <property type="protein sequence ID" value="SHJ87261.1"/>
    <property type="molecule type" value="Genomic_DNA"/>
</dbReference>